<reference evidence="2 3" key="1">
    <citation type="submission" date="2018-04" db="EMBL/GenBank/DDBJ databases">
        <title>Draft Genome Sequence of Phosphate-Solubilizing Chryseobacterium sp. ISE14 that is a Biocontrol and Plant Growth-Promoting Rhizobacterium Isolated from Cucumber.</title>
        <authorList>
            <person name="Jeong J.-J."/>
            <person name="Sang M.K."/>
            <person name="Choi I.-G."/>
            <person name="Kim K.D."/>
        </authorList>
    </citation>
    <scope>NUCLEOTIDE SEQUENCE [LARGE SCALE GENOMIC DNA]</scope>
    <source>
        <strain evidence="2 3">ISE14</strain>
    </source>
</reference>
<keyword evidence="1" id="KW-0732">Signal</keyword>
<dbReference type="AlphaFoldDB" id="A0A316XHE5"/>
<feature type="signal peptide" evidence="1">
    <location>
        <begin position="1"/>
        <end position="20"/>
    </location>
</feature>
<name>A0A316XHE5_9FLAO</name>
<accession>A0A316XHE5</accession>
<dbReference type="EMBL" id="PPED02000001">
    <property type="protein sequence ID" value="PWN71603.1"/>
    <property type="molecule type" value="Genomic_DNA"/>
</dbReference>
<dbReference type="OrthoDB" id="1250419at2"/>
<feature type="chain" id="PRO_5016410833" evidence="1">
    <location>
        <begin position="21"/>
        <end position="184"/>
    </location>
</feature>
<evidence type="ECO:0000256" key="1">
    <source>
        <dbReference type="SAM" id="SignalP"/>
    </source>
</evidence>
<gene>
    <name evidence="2" type="ORF">C1631_002980</name>
</gene>
<protein>
    <submittedName>
        <fullName evidence="2">Uncharacterized protein</fullName>
    </submittedName>
</protein>
<organism evidence="2 3">
    <name type="scientific">Chryseobacterium phosphatilyticum</name>
    <dbReference type="NCBI Taxonomy" id="475075"/>
    <lineage>
        <taxon>Bacteria</taxon>
        <taxon>Pseudomonadati</taxon>
        <taxon>Bacteroidota</taxon>
        <taxon>Flavobacteriia</taxon>
        <taxon>Flavobacteriales</taxon>
        <taxon>Weeksellaceae</taxon>
        <taxon>Chryseobacterium group</taxon>
        <taxon>Chryseobacterium</taxon>
    </lineage>
</organism>
<dbReference type="RefSeq" id="WP_109710362.1">
    <property type="nucleotide sequence ID" value="NZ_PPED02000001.1"/>
</dbReference>
<proteinExistence type="predicted"/>
<evidence type="ECO:0000313" key="3">
    <source>
        <dbReference type="Proteomes" id="UP000236594"/>
    </source>
</evidence>
<sequence length="184" mass="21264">MRKIIISICCTVCISLTAQISPPPSFQRSSITTTPPKINSRKGTLIEKKVSTLIKFKSLNLQKITTKDLSDNSIETVLGIMYEYETYDEISRKTLTLEKKELGNLILSLQKLEQKEHEKIDQETKYKFVTLNNIEFGGIYNESQTRWINYIKFPSGSYGRSLNEFTREELKELIKTLKNAEQEL</sequence>
<evidence type="ECO:0000313" key="2">
    <source>
        <dbReference type="EMBL" id="PWN71603.1"/>
    </source>
</evidence>
<keyword evidence="3" id="KW-1185">Reference proteome</keyword>
<comment type="caution">
    <text evidence="2">The sequence shown here is derived from an EMBL/GenBank/DDBJ whole genome shotgun (WGS) entry which is preliminary data.</text>
</comment>
<dbReference type="Proteomes" id="UP000236594">
    <property type="component" value="Unassembled WGS sequence"/>
</dbReference>